<evidence type="ECO:0000256" key="1">
    <source>
        <dbReference type="SAM" id="Coils"/>
    </source>
</evidence>
<gene>
    <name evidence="2" type="ORF">ALC57_16960</name>
</gene>
<keyword evidence="3" id="KW-1185">Reference proteome</keyword>
<accession>A0A151ITY4</accession>
<keyword evidence="1" id="KW-0175">Coiled coil</keyword>
<proteinExistence type="predicted"/>
<feature type="non-terminal residue" evidence="2">
    <location>
        <position position="1"/>
    </location>
</feature>
<organism evidence="2 3">
    <name type="scientific">Trachymyrmex cornetzi</name>
    <dbReference type="NCBI Taxonomy" id="471704"/>
    <lineage>
        <taxon>Eukaryota</taxon>
        <taxon>Metazoa</taxon>
        <taxon>Ecdysozoa</taxon>
        <taxon>Arthropoda</taxon>
        <taxon>Hexapoda</taxon>
        <taxon>Insecta</taxon>
        <taxon>Pterygota</taxon>
        <taxon>Neoptera</taxon>
        <taxon>Endopterygota</taxon>
        <taxon>Hymenoptera</taxon>
        <taxon>Apocrita</taxon>
        <taxon>Aculeata</taxon>
        <taxon>Formicoidea</taxon>
        <taxon>Formicidae</taxon>
        <taxon>Myrmicinae</taxon>
        <taxon>Trachymyrmex</taxon>
    </lineage>
</organism>
<name>A0A151ITY4_9HYME</name>
<dbReference type="EMBL" id="KQ980972">
    <property type="protein sequence ID" value="KYN10896.1"/>
    <property type="molecule type" value="Genomic_DNA"/>
</dbReference>
<sequence length="106" mass="12615">KRWRPAVVSQIDMEHGFDTPRRAKRHFNLVVSKVLLYKRKITRISQQKRRMEQKINHLQSLLKELKNKKMISEEAEITIQVFLMIQPSNSSTKNLKGFHEMDTVVK</sequence>
<reference evidence="2 3" key="1">
    <citation type="submission" date="2015-09" db="EMBL/GenBank/DDBJ databases">
        <title>Trachymyrmex cornetzi WGS genome.</title>
        <authorList>
            <person name="Nygaard S."/>
            <person name="Hu H."/>
            <person name="Boomsma J."/>
            <person name="Zhang G."/>
        </authorList>
    </citation>
    <scope>NUCLEOTIDE SEQUENCE [LARGE SCALE GENOMIC DNA]</scope>
    <source>
        <strain evidence="2">Tcor2-1</strain>
        <tissue evidence="2">Whole body</tissue>
    </source>
</reference>
<dbReference type="AlphaFoldDB" id="A0A151ITY4"/>
<evidence type="ECO:0000313" key="3">
    <source>
        <dbReference type="Proteomes" id="UP000078492"/>
    </source>
</evidence>
<dbReference type="Proteomes" id="UP000078492">
    <property type="component" value="Unassembled WGS sequence"/>
</dbReference>
<evidence type="ECO:0000313" key="2">
    <source>
        <dbReference type="EMBL" id="KYN10896.1"/>
    </source>
</evidence>
<evidence type="ECO:0008006" key="4">
    <source>
        <dbReference type="Google" id="ProtNLM"/>
    </source>
</evidence>
<feature type="coiled-coil region" evidence="1">
    <location>
        <begin position="41"/>
        <end position="75"/>
    </location>
</feature>
<protein>
    <recommendedName>
        <fullName evidence="4">THAP-type domain-containing protein</fullName>
    </recommendedName>
</protein>